<evidence type="ECO:0000313" key="3">
    <source>
        <dbReference type="Proteomes" id="UP000054632"/>
    </source>
</evidence>
<sequence length="98" mass="10987">MNLIVVSIVFNSSVTIVSVFLPDDRGNVHSEKYTLLHGQHVLQSLTVYQDFNSSVTIVSVFLPDDRGNVHSEKYTNIFSKRKAEVMLFVLNDSSDIGL</sequence>
<gene>
    <name evidence="2" type="ORF">T4A_216</name>
</gene>
<protein>
    <submittedName>
        <fullName evidence="2">Uncharacterized protein</fullName>
    </submittedName>
</protein>
<organism evidence="2 3">
    <name type="scientific">Trichinella pseudospiralis</name>
    <name type="common">Parasitic roundworm</name>
    <dbReference type="NCBI Taxonomy" id="6337"/>
    <lineage>
        <taxon>Eukaryota</taxon>
        <taxon>Metazoa</taxon>
        <taxon>Ecdysozoa</taxon>
        <taxon>Nematoda</taxon>
        <taxon>Enoplea</taxon>
        <taxon>Dorylaimia</taxon>
        <taxon>Trichinellida</taxon>
        <taxon>Trichinellidae</taxon>
        <taxon>Trichinella</taxon>
    </lineage>
</organism>
<accession>A0A0V1DTP5</accession>
<feature type="signal peptide" evidence="1">
    <location>
        <begin position="1"/>
        <end position="19"/>
    </location>
</feature>
<comment type="caution">
    <text evidence="2">The sequence shown here is derived from an EMBL/GenBank/DDBJ whole genome shotgun (WGS) entry which is preliminary data.</text>
</comment>
<feature type="chain" id="PRO_5006876877" evidence="1">
    <location>
        <begin position="20"/>
        <end position="98"/>
    </location>
</feature>
<dbReference type="AlphaFoldDB" id="A0A0V1DTP5"/>
<name>A0A0V1DTP5_TRIPS</name>
<dbReference type="EMBL" id="JYDR01000243">
    <property type="protein sequence ID" value="KRY64969.1"/>
    <property type="molecule type" value="Genomic_DNA"/>
</dbReference>
<evidence type="ECO:0000313" key="2">
    <source>
        <dbReference type="EMBL" id="KRY64969.1"/>
    </source>
</evidence>
<reference evidence="2 3" key="1">
    <citation type="submission" date="2015-01" db="EMBL/GenBank/DDBJ databases">
        <title>Evolution of Trichinella species and genotypes.</title>
        <authorList>
            <person name="Korhonen P.K."/>
            <person name="Edoardo P."/>
            <person name="Giuseppe L.R."/>
            <person name="Gasser R.B."/>
        </authorList>
    </citation>
    <scope>NUCLEOTIDE SEQUENCE [LARGE SCALE GENOMIC DNA]</scope>
    <source>
        <strain evidence="2">ISS13</strain>
    </source>
</reference>
<evidence type="ECO:0000256" key="1">
    <source>
        <dbReference type="SAM" id="SignalP"/>
    </source>
</evidence>
<keyword evidence="1" id="KW-0732">Signal</keyword>
<dbReference type="Proteomes" id="UP000054632">
    <property type="component" value="Unassembled WGS sequence"/>
</dbReference>
<proteinExistence type="predicted"/>